<evidence type="ECO:0000256" key="1">
    <source>
        <dbReference type="ARBA" id="ARBA00022605"/>
    </source>
</evidence>
<proteinExistence type="predicted"/>
<dbReference type="PANTHER" id="PTHR45937">
    <property type="entry name" value="ASPARAGINE SYNTHETASE DOMAIN-CONTAINING PROTEIN 1"/>
    <property type="match status" value="1"/>
</dbReference>
<dbReference type="EMBL" id="CALTRL010004620">
    <property type="protein sequence ID" value="CAH7683330.1"/>
    <property type="molecule type" value="Genomic_DNA"/>
</dbReference>
<keyword evidence="3" id="KW-0315">Glutamine amidotransferase</keyword>
<evidence type="ECO:0000313" key="5">
    <source>
        <dbReference type="Proteomes" id="UP001153365"/>
    </source>
</evidence>
<keyword evidence="2" id="KW-0061">Asparagine biosynthesis</keyword>
<dbReference type="InterPro" id="IPR051857">
    <property type="entry name" value="Asn_synthetase_domain"/>
</dbReference>
<dbReference type="Proteomes" id="UP001153365">
    <property type="component" value="Unassembled WGS sequence"/>
</dbReference>
<evidence type="ECO:0000256" key="2">
    <source>
        <dbReference type="ARBA" id="ARBA00022888"/>
    </source>
</evidence>
<dbReference type="InterPro" id="IPR014729">
    <property type="entry name" value="Rossmann-like_a/b/a_fold"/>
</dbReference>
<protein>
    <submittedName>
        <fullName evidence="4">Uncharacterized protein</fullName>
    </submittedName>
</protein>
<organism evidence="4 5">
    <name type="scientific">Phakopsora pachyrhizi</name>
    <name type="common">Asian soybean rust disease fungus</name>
    <dbReference type="NCBI Taxonomy" id="170000"/>
    <lineage>
        <taxon>Eukaryota</taxon>
        <taxon>Fungi</taxon>
        <taxon>Dikarya</taxon>
        <taxon>Basidiomycota</taxon>
        <taxon>Pucciniomycotina</taxon>
        <taxon>Pucciniomycetes</taxon>
        <taxon>Pucciniales</taxon>
        <taxon>Phakopsoraceae</taxon>
        <taxon>Phakopsora</taxon>
    </lineage>
</organism>
<dbReference type="GO" id="GO:0006529">
    <property type="term" value="P:asparagine biosynthetic process"/>
    <property type="evidence" value="ECO:0007669"/>
    <property type="project" value="UniProtKB-KW"/>
</dbReference>
<accession>A0AAV0B8C2</accession>
<dbReference type="Gene3D" id="3.40.50.620">
    <property type="entry name" value="HUPs"/>
    <property type="match status" value="1"/>
</dbReference>
<name>A0AAV0B8C2_PHAPC</name>
<gene>
    <name evidence="4" type="ORF">PPACK8108_LOCUS16793</name>
</gene>
<comment type="caution">
    <text evidence="4">The sequence shown here is derived from an EMBL/GenBank/DDBJ whole genome shotgun (WGS) entry which is preliminary data.</text>
</comment>
<dbReference type="AlphaFoldDB" id="A0AAV0B8C2"/>
<keyword evidence="5" id="KW-1185">Reference proteome</keyword>
<dbReference type="PANTHER" id="PTHR45937:SF1">
    <property type="entry name" value="ASPARAGINE SYNTHETASE DOMAIN-CONTAINING PROTEIN 1"/>
    <property type="match status" value="1"/>
</dbReference>
<reference evidence="4" key="1">
    <citation type="submission" date="2022-06" db="EMBL/GenBank/DDBJ databases">
        <authorList>
            <consortium name="SYNGENTA / RWTH Aachen University"/>
        </authorList>
    </citation>
    <scope>NUCLEOTIDE SEQUENCE</scope>
</reference>
<evidence type="ECO:0000313" key="4">
    <source>
        <dbReference type="EMBL" id="CAH7683330.1"/>
    </source>
</evidence>
<evidence type="ECO:0000256" key="3">
    <source>
        <dbReference type="ARBA" id="ARBA00022962"/>
    </source>
</evidence>
<keyword evidence="1" id="KW-0028">Amino-acid biosynthesis</keyword>
<sequence>MERADETNAWHAVEICQEKEHCDARDWQLELNNGEEFYSPEVAFRTPARVLISGLSAEKLLEGFSRHRSAFLTTSLSSDDCDRLLDELKMNLERIWTQNLGRDEQIMSWFFGEVRFFVSGTVNLIAFNNRNGGGEKKDFIVALWWSTVQQLLLSQHIAGCCSTPISKLCATTHEQQVRDHYRSQAIRIWKAEFITKNDGKLLDWKGSWRRSFIHKFIIKKKLSNDNECTESEEDKCSEEVPTNGIRINGIYSDVLFQPILCSTFSIQRLYNSGKRIRSGRSTQIKRISGCNVNHYRDLGRTPTVLTNLMDSWKCYQPRSDDILAKDSNRTKAWTFESLIERYPWLNFRAEASLTNLIDYRAYHDHWERDESPVYLFDH</sequence>